<reference evidence="3" key="1">
    <citation type="submission" date="2018-06" db="EMBL/GenBank/DDBJ databases">
        <authorList>
            <person name="Martinez Ocampo F."/>
            <person name="Quiroz Castaneda R.E."/>
            <person name="Rojas Lopez X."/>
        </authorList>
    </citation>
    <scope>NUCLEOTIDE SEQUENCE [LARGE SCALE GENOMIC DNA]</scope>
    <source>
        <strain evidence="3">INIFAP02</strain>
    </source>
</reference>
<gene>
    <name evidence="2" type="ORF">DNK47_01095</name>
</gene>
<keyword evidence="1" id="KW-1133">Transmembrane helix</keyword>
<comment type="caution">
    <text evidence="2">The sequence shown here is derived from an EMBL/GenBank/DDBJ whole genome shotgun (WGS) entry which is preliminary data.</text>
</comment>
<dbReference type="EMBL" id="QKVO01000002">
    <property type="protein sequence ID" value="RAO95208.1"/>
    <property type="molecule type" value="Genomic_DNA"/>
</dbReference>
<keyword evidence="1" id="KW-0812">Transmembrane</keyword>
<organism evidence="2 3">
    <name type="scientific">Mycoplasma wenyonii</name>
    <dbReference type="NCBI Taxonomy" id="65123"/>
    <lineage>
        <taxon>Bacteria</taxon>
        <taxon>Bacillati</taxon>
        <taxon>Mycoplasmatota</taxon>
        <taxon>Mollicutes</taxon>
        <taxon>Mycoplasmataceae</taxon>
        <taxon>Mycoplasma</taxon>
    </lineage>
</organism>
<feature type="transmembrane region" description="Helical" evidence="1">
    <location>
        <begin position="6"/>
        <end position="27"/>
    </location>
</feature>
<accession>A0A328PQQ0</accession>
<name>A0A328PQQ0_9MOLU</name>
<keyword evidence="1" id="KW-0472">Membrane</keyword>
<keyword evidence="3" id="KW-1185">Reference proteome</keyword>
<dbReference type="AlphaFoldDB" id="A0A328PQQ0"/>
<proteinExistence type="predicted"/>
<evidence type="ECO:0000256" key="1">
    <source>
        <dbReference type="SAM" id="Phobius"/>
    </source>
</evidence>
<protein>
    <submittedName>
        <fullName evidence="2">Uncharacterized protein</fullName>
    </submittedName>
</protein>
<dbReference type="Proteomes" id="UP000249762">
    <property type="component" value="Unassembled WGS sequence"/>
</dbReference>
<sequence>MPSALGWFTGIFSSGVLVSCPITFAHVNGKRNLSRVSPPSTPVVKVVEPKVEKESKPAPTVQEVMQEMIKENNYLGCGLLSGFRDRKTIWYVCSSQDGLNTPTFYNYDKSKPAESRNRQMVSISSSRKAVTFTKGVTESLALPFWMSKFQGKDLEPEKNCKFIQQGTRTTSYNLKCHEQTLPHAVEF</sequence>
<evidence type="ECO:0000313" key="3">
    <source>
        <dbReference type="Proteomes" id="UP000249762"/>
    </source>
</evidence>
<evidence type="ECO:0000313" key="2">
    <source>
        <dbReference type="EMBL" id="RAO95208.1"/>
    </source>
</evidence>
<dbReference type="RefSeq" id="WP_112665163.1">
    <property type="nucleotide sequence ID" value="NZ_QKVO01000002.1"/>
</dbReference>